<gene>
    <name evidence="1" type="ORF">INT47_008582</name>
</gene>
<organism evidence="1 2">
    <name type="scientific">Mucor saturninus</name>
    <dbReference type="NCBI Taxonomy" id="64648"/>
    <lineage>
        <taxon>Eukaryota</taxon>
        <taxon>Fungi</taxon>
        <taxon>Fungi incertae sedis</taxon>
        <taxon>Mucoromycota</taxon>
        <taxon>Mucoromycotina</taxon>
        <taxon>Mucoromycetes</taxon>
        <taxon>Mucorales</taxon>
        <taxon>Mucorineae</taxon>
        <taxon>Mucoraceae</taxon>
        <taxon>Mucor</taxon>
    </lineage>
</organism>
<dbReference type="OrthoDB" id="2426083at2759"/>
<proteinExistence type="predicted"/>
<evidence type="ECO:0000313" key="1">
    <source>
        <dbReference type="EMBL" id="KAG2206565.1"/>
    </source>
</evidence>
<protein>
    <submittedName>
        <fullName evidence="1">Uncharacterized protein</fullName>
    </submittedName>
</protein>
<evidence type="ECO:0000313" key="2">
    <source>
        <dbReference type="Proteomes" id="UP000603453"/>
    </source>
</evidence>
<accession>A0A8H7RA88</accession>
<name>A0A8H7RA88_9FUNG</name>
<comment type="caution">
    <text evidence="1">The sequence shown here is derived from an EMBL/GenBank/DDBJ whole genome shotgun (WGS) entry which is preliminary data.</text>
</comment>
<sequence length="223" mass="25677">MTPITSWHDRHSLDALNYLSYPLYFDASQKNLVINTLIQKIQWGCQVYFERNLSTKGQTVVLHTLLLSKLWQVLQQPEHLYRSFLRTSVLYHKYGLSLIESGCVSSYIWPLLSPTKRQGFRPLTTNLFTLLFSLMDSLSTYDLSQSDLSLATFLQLHLASIVIPASNTPVIPASESIISVIFPRNSASRSKILVRDFFIVDPNTHIIGQRFDRETRFPKLLRK</sequence>
<reference evidence="1" key="1">
    <citation type="submission" date="2020-12" db="EMBL/GenBank/DDBJ databases">
        <title>Metabolic potential, ecology and presence of endohyphal bacteria is reflected in genomic diversity of Mucoromycotina.</title>
        <authorList>
            <person name="Muszewska A."/>
            <person name="Okrasinska A."/>
            <person name="Steczkiewicz K."/>
            <person name="Drgas O."/>
            <person name="Orlowska M."/>
            <person name="Perlinska-Lenart U."/>
            <person name="Aleksandrzak-Piekarczyk T."/>
            <person name="Szatraj K."/>
            <person name="Zielenkiewicz U."/>
            <person name="Pilsyk S."/>
            <person name="Malc E."/>
            <person name="Mieczkowski P."/>
            <person name="Kruszewska J.S."/>
            <person name="Biernat P."/>
            <person name="Pawlowska J."/>
        </authorList>
    </citation>
    <scope>NUCLEOTIDE SEQUENCE</scope>
    <source>
        <strain evidence="1">WA0000017839</strain>
    </source>
</reference>
<dbReference type="AlphaFoldDB" id="A0A8H7RA88"/>
<keyword evidence="2" id="KW-1185">Reference proteome</keyword>
<dbReference type="Proteomes" id="UP000603453">
    <property type="component" value="Unassembled WGS sequence"/>
</dbReference>
<dbReference type="EMBL" id="JAEPRD010000030">
    <property type="protein sequence ID" value="KAG2206565.1"/>
    <property type="molecule type" value="Genomic_DNA"/>
</dbReference>